<organism evidence="7 8">
    <name type="scientific">Ramlibacter henchirensis</name>
    <dbReference type="NCBI Taxonomy" id="204072"/>
    <lineage>
        <taxon>Bacteria</taxon>
        <taxon>Pseudomonadati</taxon>
        <taxon>Pseudomonadota</taxon>
        <taxon>Betaproteobacteria</taxon>
        <taxon>Burkholderiales</taxon>
        <taxon>Comamonadaceae</taxon>
        <taxon>Ramlibacter</taxon>
    </lineage>
</organism>
<evidence type="ECO:0000256" key="3">
    <source>
        <dbReference type="ARBA" id="ARBA00023237"/>
    </source>
</evidence>
<dbReference type="Pfam" id="PF08479">
    <property type="entry name" value="POTRA_2"/>
    <property type="match status" value="1"/>
</dbReference>
<dbReference type="GO" id="GO:0008320">
    <property type="term" value="F:protein transmembrane transporter activity"/>
    <property type="evidence" value="ECO:0007669"/>
    <property type="project" value="TreeGrafter"/>
</dbReference>
<dbReference type="GO" id="GO:0098046">
    <property type="term" value="C:type V protein secretion system complex"/>
    <property type="evidence" value="ECO:0007669"/>
    <property type="project" value="TreeGrafter"/>
</dbReference>
<dbReference type="OrthoDB" id="9763372at2"/>
<proteinExistence type="predicted"/>
<keyword evidence="3" id="KW-0998">Cell outer membrane</keyword>
<dbReference type="PANTHER" id="PTHR34597">
    <property type="entry name" value="SLR1661 PROTEIN"/>
    <property type="match status" value="1"/>
</dbReference>
<evidence type="ECO:0000256" key="2">
    <source>
        <dbReference type="ARBA" id="ARBA00022692"/>
    </source>
</evidence>
<keyword evidence="4" id="KW-0732">Signal</keyword>
<evidence type="ECO:0000313" key="7">
    <source>
        <dbReference type="EMBL" id="TFZ03057.1"/>
    </source>
</evidence>
<feature type="domain" description="Polypeptide-transport-associated ShlB-type" evidence="6">
    <location>
        <begin position="52"/>
        <end position="124"/>
    </location>
</feature>
<evidence type="ECO:0000259" key="6">
    <source>
        <dbReference type="Pfam" id="PF08479"/>
    </source>
</evidence>
<keyword evidence="1" id="KW-1134">Transmembrane beta strand</keyword>
<dbReference type="GO" id="GO:0046819">
    <property type="term" value="P:protein secretion by the type V secretion system"/>
    <property type="evidence" value="ECO:0007669"/>
    <property type="project" value="TreeGrafter"/>
</dbReference>
<dbReference type="Proteomes" id="UP000298180">
    <property type="component" value="Unassembled WGS sequence"/>
</dbReference>
<dbReference type="InterPro" id="IPR013686">
    <property type="entry name" value="Polypept-transport_assoc_ShlB"/>
</dbReference>
<gene>
    <name evidence="7" type="ORF">EZ313_17745</name>
</gene>
<dbReference type="Pfam" id="PF03865">
    <property type="entry name" value="ShlB"/>
    <property type="match status" value="1"/>
</dbReference>
<dbReference type="Gene3D" id="2.40.160.50">
    <property type="entry name" value="membrane protein fhac: a member of the omp85/tpsb transporter family"/>
    <property type="match status" value="1"/>
</dbReference>
<evidence type="ECO:0000256" key="1">
    <source>
        <dbReference type="ARBA" id="ARBA00022452"/>
    </source>
</evidence>
<feature type="domain" description="Haemolysin activator HlyB C-terminal" evidence="5">
    <location>
        <begin position="193"/>
        <end position="501"/>
    </location>
</feature>
<feature type="chain" id="PRO_5021407401" evidence="4">
    <location>
        <begin position="34"/>
        <end position="546"/>
    </location>
</feature>
<name>A0A4Z0BUQ7_9BURK</name>
<protein>
    <submittedName>
        <fullName evidence="7">ShlB/FhaC/HecB family hemolysin secretion/activation protein</fullName>
    </submittedName>
</protein>
<comment type="caution">
    <text evidence="7">The sequence shown here is derived from an EMBL/GenBank/DDBJ whole genome shotgun (WGS) entry which is preliminary data.</text>
</comment>
<dbReference type="PANTHER" id="PTHR34597:SF6">
    <property type="entry name" value="BLR6126 PROTEIN"/>
    <property type="match status" value="1"/>
</dbReference>
<dbReference type="Gene3D" id="3.10.20.310">
    <property type="entry name" value="membrane protein fhac"/>
    <property type="match status" value="1"/>
</dbReference>
<dbReference type="AlphaFoldDB" id="A0A4Z0BUQ7"/>
<evidence type="ECO:0000256" key="4">
    <source>
        <dbReference type="SAM" id="SignalP"/>
    </source>
</evidence>
<keyword evidence="1" id="KW-0472">Membrane</keyword>
<dbReference type="InterPro" id="IPR005565">
    <property type="entry name" value="Hemolysn_activator_HlyB_C"/>
</dbReference>
<evidence type="ECO:0000313" key="8">
    <source>
        <dbReference type="Proteomes" id="UP000298180"/>
    </source>
</evidence>
<reference evidence="7 8" key="1">
    <citation type="submission" date="2019-03" db="EMBL/GenBank/DDBJ databases">
        <title>Ramlibacter henchirensis DSM 14656, whole genome shotgun sequence.</title>
        <authorList>
            <person name="Zhang X."/>
            <person name="Feng G."/>
            <person name="Zhu H."/>
        </authorList>
    </citation>
    <scope>NUCLEOTIDE SEQUENCE [LARGE SCALE GENOMIC DNA]</scope>
    <source>
        <strain evidence="7 8">DSM 14656</strain>
    </source>
</reference>
<evidence type="ECO:0000259" key="5">
    <source>
        <dbReference type="Pfam" id="PF03865"/>
    </source>
</evidence>
<feature type="signal peptide" evidence="4">
    <location>
        <begin position="1"/>
        <end position="33"/>
    </location>
</feature>
<keyword evidence="2" id="KW-0812">Transmembrane</keyword>
<dbReference type="InterPro" id="IPR051544">
    <property type="entry name" value="TPS_OM_transporter"/>
</dbReference>
<keyword evidence="8" id="KW-1185">Reference proteome</keyword>
<sequence>MSKGNRAPAARRCAAAVSVLAAALAGTWGPAFAQTRSPTSPPPLRSAPEPVFQIRGFHVTGDNPLPAGETARVLAPFLRTEATMSTLQQATVALETALREAGYGLHRVALPPQEVGSTVRLEVVRFTVSRVTIEGAQINGEGNIRRTVPELQEGQTPNFKRLAVQTAIANENPNKQVQVGLREADEPDRIDATITVKESRPWNVLVNASNTGSDSTGRDRLTVAGSHSNLFDRDHQFTGAYTTSVERTSDVRQLGLAYRAPLYEQGGVLGASYTRSDVVGSFGAFTSTGAGHTTAVNYTHYLAPQGGRRSYLSLGLEDKVFNAARINDVVVPGALDRRSRPLVLGYNARTETNTSTWGYNLALAFNTGGGRANNLVSYQSEDPRITTTSWKALRGSFNYATPLEDGWLLSFRTEYQYSPDVLISGEQFGIGGYGSVRGTAIERPLSADKGVAATLEALTPELLPGLRLFGFADAGHLWNNDPNGLNKPSTDRLASLGLGLRYNQGAFVGSLEYGRLVTGSRVPVELNSAAPERGDDRLYVNLGLRF</sequence>
<accession>A0A4Z0BUQ7</accession>
<dbReference type="RefSeq" id="WP_135264580.1">
    <property type="nucleotide sequence ID" value="NZ_SMLM01000002.1"/>
</dbReference>
<dbReference type="EMBL" id="SMLM01000002">
    <property type="protein sequence ID" value="TFZ03057.1"/>
    <property type="molecule type" value="Genomic_DNA"/>
</dbReference>